<organism evidence="1 2">
    <name type="scientific">Guyanagaster necrorhizus</name>
    <dbReference type="NCBI Taxonomy" id="856835"/>
    <lineage>
        <taxon>Eukaryota</taxon>
        <taxon>Fungi</taxon>
        <taxon>Dikarya</taxon>
        <taxon>Basidiomycota</taxon>
        <taxon>Agaricomycotina</taxon>
        <taxon>Agaricomycetes</taxon>
        <taxon>Agaricomycetidae</taxon>
        <taxon>Agaricales</taxon>
        <taxon>Marasmiineae</taxon>
        <taxon>Physalacriaceae</taxon>
        <taxon>Guyanagaster</taxon>
    </lineage>
</organism>
<gene>
    <name evidence="1" type="ORF">BT62DRAFT_927065</name>
</gene>
<dbReference type="Proteomes" id="UP000812287">
    <property type="component" value="Unassembled WGS sequence"/>
</dbReference>
<dbReference type="GeneID" id="66107466"/>
<evidence type="ECO:0000313" key="1">
    <source>
        <dbReference type="EMBL" id="KAG7451369.1"/>
    </source>
</evidence>
<keyword evidence="2" id="KW-1185">Reference proteome</keyword>
<name>A0A9P8AX46_9AGAR</name>
<sequence length="55" mass="6203">MIEPAHVFNTLRLGPLVEVPVLLSLSYLALWLRGRLNWEEVSKGGEANSVDVERK</sequence>
<comment type="caution">
    <text evidence="1">The sequence shown here is derived from an EMBL/GenBank/DDBJ whole genome shotgun (WGS) entry which is preliminary data.</text>
</comment>
<reference evidence="1" key="1">
    <citation type="submission" date="2020-11" db="EMBL/GenBank/DDBJ databases">
        <title>Adaptations for nitrogen fixation in a non-lichenized fungal sporocarp promotes dispersal by wood-feeding termites.</title>
        <authorList>
            <consortium name="DOE Joint Genome Institute"/>
            <person name="Koch R.A."/>
            <person name="Yoon G."/>
            <person name="Arayal U."/>
            <person name="Lail K."/>
            <person name="Amirebrahimi M."/>
            <person name="Labutti K."/>
            <person name="Lipzen A."/>
            <person name="Riley R."/>
            <person name="Barry K."/>
            <person name="Henrissat B."/>
            <person name="Grigoriev I.V."/>
            <person name="Herr J.R."/>
            <person name="Aime M.C."/>
        </authorList>
    </citation>
    <scope>NUCLEOTIDE SEQUENCE</scope>
    <source>
        <strain evidence="1">MCA 3950</strain>
    </source>
</reference>
<proteinExistence type="predicted"/>
<dbReference type="EMBL" id="MU250525">
    <property type="protein sequence ID" value="KAG7451369.1"/>
    <property type="molecule type" value="Genomic_DNA"/>
</dbReference>
<dbReference type="RefSeq" id="XP_043044869.1">
    <property type="nucleotide sequence ID" value="XM_043185169.1"/>
</dbReference>
<evidence type="ECO:0000313" key="2">
    <source>
        <dbReference type="Proteomes" id="UP000812287"/>
    </source>
</evidence>
<protein>
    <submittedName>
        <fullName evidence="1">Uncharacterized protein</fullName>
    </submittedName>
</protein>
<dbReference type="AlphaFoldDB" id="A0A9P8AX46"/>
<accession>A0A9P8AX46</accession>